<dbReference type="EMBL" id="CAJEWN010001568">
    <property type="protein sequence ID" value="CAD2198503.1"/>
    <property type="molecule type" value="Genomic_DNA"/>
</dbReference>
<evidence type="ECO:0000313" key="3">
    <source>
        <dbReference type="Proteomes" id="UP000580250"/>
    </source>
</evidence>
<dbReference type="Proteomes" id="UP000580250">
    <property type="component" value="Unassembled WGS sequence"/>
</dbReference>
<evidence type="ECO:0000313" key="2">
    <source>
        <dbReference type="EMBL" id="CAD2198503.1"/>
    </source>
</evidence>
<protein>
    <submittedName>
        <fullName evidence="2">Uncharacterized protein</fullName>
    </submittedName>
</protein>
<name>A0A6V7XGX6_MELEN</name>
<feature type="chain" id="PRO_5028466209" evidence="1">
    <location>
        <begin position="21"/>
        <end position="49"/>
    </location>
</feature>
<gene>
    <name evidence="2" type="ORF">MENT_LOCUS51823</name>
</gene>
<feature type="signal peptide" evidence="1">
    <location>
        <begin position="1"/>
        <end position="20"/>
    </location>
</feature>
<proteinExistence type="predicted"/>
<accession>A0A6V7XGX6</accession>
<organism evidence="2 3">
    <name type="scientific">Meloidogyne enterolobii</name>
    <name type="common">Root-knot nematode worm</name>
    <name type="synonym">Meloidogyne mayaguensis</name>
    <dbReference type="NCBI Taxonomy" id="390850"/>
    <lineage>
        <taxon>Eukaryota</taxon>
        <taxon>Metazoa</taxon>
        <taxon>Ecdysozoa</taxon>
        <taxon>Nematoda</taxon>
        <taxon>Chromadorea</taxon>
        <taxon>Rhabditida</taxon>
        <taxon>Tylenchina</taxon>
        <taxon>Tylenchomorpha</taxon>
        <taxon>Tylenchoidea</taxon>
        <taxon>Meloidogynidae</taxon>
        <taxon>Meloidogyninae</taxon>
        <taxon>Meloidogyne</taxon>
    </lineage>
</organism>
<dbReference type="AlphaFoldDB" id="A0A6V7XGX6"/>
<evidence type="ECO:0000256" key="1">
    <source>
        <dbReference type="SAM" id="SignalP"/>
    </source>
</evidence>
<keyword evidence="1" id="KW-0732">Signal</keyword>
<comment type="caution">
    <text evidence="2">The sequence shown here is derived from an EMBL/GenBank/DDBJ whole genome shotgun (WGS) entry which is preliminary data.</text>
</comment>
<reference evidence="2 3" key="1">
    <citation type="submission" date="2020-08" db="EMBL/GenBank/DDBJ databases">
        <authorList>
            <person name="Koutsovoulos G."/>
            <person name="Danchin GJ E."/>
        </authorList>
    </citation>
    <scope>NUCLEOTIDE SEQUENCE [LARGE SCALE GENOMIC DNA]</scope>
</reference>
<sequence length="49" mass="5780">MCSVTTEMFPFLIFWVLTKGVPKHSKKRKAKLTHPWYLLSATYFCCINL</sequence>